<evidence type="ECO:0000256" key="9">
    <source>
        <dbReference type="ARBA" id="ARBA00023002"/>
    </source>
</evidence>
<dbReference type="GO" id="GO:0020037">
    <property type="term" value="F:heme binding"/>
    <property type="evidence" value="ECO:0007669"/>
    <property type="project" value="InterPro"/>
</dbReference>
<evidence type="ECO:0000313" key="18">
    <source>
        <dbReference type="Proteomes" id="UP000006860"/>
    </source>
</evidence>
<keyword evidence="8" id="KW-0249">Electron transport</keyword>
<dbReference type="Proteomes" id="UP000006860">
    <property type="component" value="Chromosome"/>
</dbReference>
<comment type="function">
    <text evidence="11">Involved in methylamine metabolism. Essential for the maturation of the beta subunit of MADH, presumably via a step in the biosynthesis of tryptophan tryptophylquinone (TTQ), the cofactor of MADH.</text>
</comment>
<name>F0STK6_RUBBR</name>
<evidence type="ECO:0000256" key="10">
    <source>
        <dbReference type="ARBA" id="ARBA00023004"/>
    </source>
</evidence>
<feature type="region of interest" description="Disordered" evidence="14">
    <location>
        <begin position="398"/>
        <end position="434"/>
    </location>
</feature>
<dbReference type="SUPFAM" id="SSF46626">
    <property type="entry name" value="Cytochrome c"/>
    <property type="match status" value="2"/>
</dbReference>
<dbReference type="HOGENOM" id="CLU_034652_3_2_0"/>
<dbReference type="Gene3D" id="1.10.760.10">
    <property type="entry name" value="Cytochrome c-like domain"/>
    <property type="match status" value="2"/>
</dbReference>
<accession>F0STK6</accession>
<dbReference type="GO" id="GO:0042597">
    <property type="term" value="C:periplasmic space"/>
    <property type="evidence" value="ECO:0007669"/>
    <property type="project" value="UniProtKB-SubCell"/>
</dbReference>
<dbReference type="PROSITE" id="PS51007">
    <property type="entry name" value="CYTC"/>
    <property type="match status" value="1"/>
</dbReference>
<evidence type="ECO:0000256" key="3">
    <source>
        <dbReference type="ARBA" id="ARBA00022448"/>
    </source>
</evidence>
<evidence type="ECO:0000256" key="8">
    <source>
        <dbReference type="ARBA" id="ARBA00022982"/>
    </source>
</evidence>
<dbReference type="InterPro" id="IPR036909">
    <property type="entry name" value="Cyt_c-like_dom_sf"/>
</dbReference>
<dbReference type="Pfam" id="PF03150">
    <property type="entry name" value="CCP_MauG"/>
    <property type="match status" value="1"/>
</dbReference>
<dbReference type="RefSeq" id="WP_013630192.1">
    <property type="nucleotide sequence ID" value="NC_015174.1"/>
</dbReference>
<evidence type="ECO:0000256" key="14">
    <source>
        <dbReference type="SAM" id="MobiDB-lite"/>
    </source>
</evidence>
<dbReference type="eggNOG" id="COG1858">
    <property type="taxonomic scope" value="Bacteria"/>
</dbReference>
<dbReference type="InterPro" id="IPR051395">
    <property type="entry name" value="Cytochrome_c_Peroxidase/MauG"/>
</dbReference>
<keyword evidence="7" id="KW-0574">Periplasm</keyword>
<evidence type="ECO:0000256" key="13">
    <source>
        <dbReference type="PROSITE-ProRule" id="PRU00433"/>
    </source>
</evidence>
<dbReference type="STRING" id="756272.Plabr_3898"/>
<dbReference type="EMBL" id="CP002546">
    <property type="protein sequence ID" value="ADY61475.1"/>
    <property type="molecule type" value="Genomic_DNA"/>
</dbReference>
<dbReference type="AlphaFoldDB" id="F0STK6"/>
<evidence type="ECO:0000256" key="6">
    <source>
        <dbReference type="ARBA" id="ARBA00022729"/>
    </source>
</evidence>
<reference evidence="18" key="1">
    <citation type="submission" date="2011-02" db="EMBL/GenBank/DDBJ databases">
        <title>The complete genome of Planctomyces brasiliensis DSM 5305.</title>
        <authorList>
            <person name="Lucas S."/>
            <person name="Copeland A."/>
            <person name="Lapidus A."/>
            <person name="Bruce D."/>
            <person name="Goodwin L."/>
            <person name="Pitluck S."/>
            <person name="Kyrpides N."/>
            <person name="Mavromatis K."/>
            <person name="Pagani I."/>
            <person name="Ivanova N."/>
            <person name="Ovchinnikova G."/>
            <person name="Lu M."/>
            <person name="Detter J.C."/>
            <person name="Han C."/>
            <person name="Land M."/>
            <person name="Hauser L."/>
            <person name="Markowitz V."/>
            <person name="Cheng J.-F."/>
            <person name="Hugenholtz P."/>
            <person name="Woyke T."/>
            <person name="Wu D."/>
            <person name="Tindall B."/>
            <person name="Pomrenke H.G."/>
            <person name="Brambilla E."/>
            <person name="Klenk H.-P."/>
            <person name="Eisen J.A."/>
        </authorList>
    </citation>
    <scope>NUCLEOTIDE SEQUENCE [LARGE SCALE GENOMIC DNA]</scope>
    <source>
        <strain evidence="18">ATCC 49424 / DSM 5305 / JCM 21570 / NBRC 103401 / IFAM 1448</strain>
    </source>
</reference>
<dbReference type="GO" id="GO:0009055">
    <property type="term" value="F:electron transfer activity"/>
    <property type="evidence" value="ECO:0007669"/>
    <property type="project" value="InterPro"/>
</dbReference>
<dbReference type="PANTHER" id="PTHR30600">
    <property type="entry name" value="CYTOCHROME C PEROXIDASE-RELATED"/>
    <property type="match status" value="1"/>
</dbReference>
<evidence type="ECO:0000313" key="17">
    <source>
        <dbReference type="EMBL" id="ADY61475.1"/>
    </source>
</evidence>
<sequence length="434" mass="48612">MSSPLISSCGKFVRLFVLICATSSSVVAQESSDKSTATQRVQGRSGFFERLPPRPEKTTEELRAWADELRIKYSQPSEKWPEPTVESEVQWVEIGLLPEVEHPDENPFSKEKYALGRMLFFDPRLSKSGEMACASCHDPDLSWGDGRTVSFGLGRFELSRNAPSLLNAGLLETYFWDGRAESLEDQALSVLHNPHEMGSQEAIIVERLGAEPGYRDAFAAAFKDGEVNTENVGKAIACFERTLTGGRSDFDRFLQGKQDQLSDAAIRGLDLFRREARCMNCHHGPLMTDHKFHDVGLSYYGRQYEDLGRYEVTAAKEDVGKFRTPSLRNISKTGPYMHNGLFPLAGVLRMYNAGMPTLTPKEHQTDDPLFPRKSNLLRPLGLNNQDLADLQAFLETLEEPRIRHRPPSLPGLPQRFPETAVTPQNTSQSGDDSN</sequence>
<comment type="pathway">
    <text evidence="2">One-carbon metabolism; methylamine degradation.</text>
</comment>
<dbReference type="KEGG" id="pbs:Plabr_3898"/>
<keyword evidence="3" id="KW-0813">Transport</keyword>
<keyword evidence="9 17" id="KW-0560">Oxidoreductase</keyword>
<evidence type="ECO:0000259" key="16">
    <source>
        <dbReference type="PROSITE" id="PS51007"/>
    </source>
</evidence>
<dbReference type="OrthoDB" id="9772811at2"/>
<evidence type="ECO:0000256" key="2">
    <source>
        <dbReference type="ARBA" id="ARBA00004856"/>
    </source>
</evidence>
<keyword evidence="5 13" id="KW-0479">Metal-binding</keyword>
<feature type="signal peptide" evidence="15">
    <location>
        <begin position="1"/>
        <end position="28"/>
    </location>
</feature>
<evidence type="ECO:0000256" key="5">
    <source>
        <dbReference type="ARBA" id="ARBA00022723"/>
    </source>
</evidence>
<dbReference type="FunFam" id="1.10.760.10:FF:000019">
    <property type="entry name" value="Di-heme cytochrome C peroxidase"/>
    <property type="match status" value="1"/>
</dbReference>
<feature type="chain" id="PRO_5003257315" description="Methylamine utilization protein MauG" evidence="15">
    <location>
        <begin position="29"/>
        <end position="434"/>
    </location>
</feature>
<dbReference type="GO" id="GO:0046872">
    <property type="term" value="F:metal ion binding"/>
    <property type="evidence" value="ECO:0007669"/>
    <property type="project" value="UniProtKB-KW"/>
</dbReference>
<evidence type="ECO:0000256" key="15">
    <source>
        <dbReference type="SAM" id="SignalP"/>
    </source>
</evidence>
<protein>
    <recommendedName>
        <fullName evidence="12">Methylamine utilization protein MauG</fullName>
    </recommendedName>
</protein>
<keyword evidence="6 15" id="KW-0732">Signal</keyword>
<dbReference type="PANTHER" id="PTHR30600:SF10">
    <property type="entry name" value="BLL6722 PROTEIN"/>
    <property type="match status" value="1"/>
</dbReference>
<keyword evidence="10 13" id="KW-0408">Iron</keyword>
<evidence type="ECO:0000256" key="7">
    <source>
        <dbReference type="ARBA" id="ARBA00022764"/>
    </source>
</evidence>
<proteinExistence type="predicted"/>
<dbReference type="InterPro" id="IPR004852">
    <property type="entry name" value="Di-haem_cyt_c_peroxidsae"/>
</dbReference>
<evidence type="ECO:0000256" key="4">
    <source>
        <dbReference type="ARBA" id="ARBA00022617"/>
    </source>
</evidence>
<keyword evidence="18" id="KW-1185">Reference proteome</keyword>
<evidence type="ECO:0000256" key="11">
    <source>
        <dbReference type="ARBA" id="ARBA00058991"/>
    </source>
</evidence>
<gene>
    <name evidence="17" type="ordered locus">Plabr_3898</name>
</gene>
<dbReference type="InterPro" id="IPR009056">
    <property type="entry name" value="Cyt_c-like_dom"/>
</dbReference>
<feature type="domain" description="Cytochrome c" evidence="16">
    <location>
        <begin position="263"/>
        <end position="398"/>
    </location>
</feature>
<evidence type="ECO:0000256" key="1">
    <source>
        <dbReference type="ARBA" id="ARBA00004418"/>
    </source>
</evidence>
<comment type="subcellular location">
    <subcellularLocation>
        <location evidence="1">Periplasm</location>
    </subcellularLocation>
</comment>
<dbReference type="GO" id="GO:0004130">
    <property type="term" value="F:cytochrome-c peroxidase activity"/>
    <property type="evidence" value="ECO:0007669"/>
    <property type="project" value="TreeGrafter"/>
</dbReference>
<feature type="compositionally biased region" description="Polar residues" evidence="14">
    <location>
        <begin position="421"/>
        <end position="434"/>
    </location>
</feature>
<keyword evidence="17" id="KW-0575">Peroxidase</keyword>
<evidence type="ECO:0000256" key="12">
    <source>
        <dbReference type="ARBA" id="ARBA00073576"/>
    </source>
</evidence>
<organism evidence="17 18">
    <name type="scientific">Rubinisphaera brasiliensis (strain ATCC 49424 / DSM 5305 / JCM 21570 / IAM 15109 / NBRC 103401 / IFAM 1448)</name>
    <name type="common">Planctomyces brasiliensis</name>
    <dbReference type="NCBI Taxonomy" id="756272"/>
    <lineage>
        <taxon>Bacteria</taxon>
        <taxon>Pseudomonadati</taxon>
        <taxon>Planctomycetota</taxon>
        <taxon>Planctomycetia</taxon>
        <taxon>Planctomycetales</taxon>
        <taxon>Planctomycetaceae</taxon>
        <taxon>Rubinisphaera</taxon>
    </lineage>
</organism>
<keyword evidence="4 13" id="KW-0349">Heme</keyword>